<dbReference type="STRING" id="937334.SAMN05444406_10474"/>
<dbReference type="Gene3D" id="3.40.50.850">
    <property type="entry name" value="Isochorismatase-like"/>
    <property type="match status" value="1"/>
</dbReference>
<dbReference type="InterPro" id="IPR000868">
    <property type="entry name" value="Isochorismatase-like_dom"/>
</dbReference>
<evidence type="ECO:0000259" key="3">
    <source>
        <dbReference type="Pfam" id="PF00857"/>
    </source>
</evidence>
<keyword evidence="2" id="KW-0378">Hydrolase</keyword>
<dbReference type="PRINTS" id="PR01398">
    <property type="entry name" value="ISCHRISMTASE"/>
</dbReference>
<protein>
    <submittedName>
        <fullName evidence="4">Nicotinamidase-related amidase</fullName>
    </submittedName>
</protein>
<keyword evidence="5" id="KW-1185">Reference proteome</keyword>
<dbReference type="PANTHER" id="PTHR43540:SF6">
    <property type="entry name" value="ISOCHORISMATASE-LIKE DOMAIN-CONTAINING PROTEIN"/>
    <property type="match status" value="1"/>
</dbReference>
<sequence>MKTQKAFLVIDMLNDFIKPDGALYIGEAAQEVTKRIQTIISSARQEGIPIIYICDNHRPGDAEFNMFKPHCIRGTRGAKIVEELSPGPEDYIIPKRRYSAFFGTDLDATLREMGISELVLVGVCTNICVLYTAVDARMRNYSVTVIKEGVASFSQEAHEFALKEMENTLGVKIE</sequence>
<accession>A0A1I5TDD1</accession>
<proteinExistence type="inferred from homology"/>
<comment type="similarity">
    <text evidence="1">Belongs to the isochorismatase family.</text>
</comment>
<dbReference type="InterPro" id="IPR036380">
    <property type="entry name" value="Isochorismatase-like_sf"/>
</dbReference>
<dbReference type="CDD" id="cd00431">
    <property type="entry name" value="cysteine_hydrolases"/>
    <property type="match status" value="1"/>
</dbReference>
<organism evidence="4 5">
    <name type="scientific">Caldicoprobacter faecalis</name>
    <dbReference type="NCBI Taxonomy" id="937334"/>
    <lineage>
        <taxon>Bacteria</taxon>
        <taxon>Bacillati</taxon>
        <taxon>Bacillota</taxon>
        <taxon>Clostridia</taxon>
        <taxon>Caldicoprobacterales</taxon>
        <taxon>Caldicoprobacteraceae</taxon>
        <taxon>Caldicoprobacter</taxon>
    </lineage>
</organism>
<dbReference type="Proteomes" id="UP000198577">
    <property type="component" value="Unassembled WGS sequence"/>
</dbReference>
<reference evidence="4 5" key="1">
    <citation type="submission" date="2016-10" db="EMBL/GenBank/DDBJ databases">
        <authorList>
            <person name="de Groot N.N."/>
        </authorList>
    </citation>
    <scope>NUCLEOTIDE SEQUENCE [LARGE SCALE GENOMIC DNA]</scope>
    <source>
        <strain evidence="4 5">DSM 20678</strain>
    </source>
</reference>
<name>A0A1I5TDD1_9FIRM</name>
<dbReference type="PANTHER" id="PTHR43540">
    <property type="entry name" value="PEROXYUREIDOACRYLATE/UREIDOACRYLATE AMIDOHYDROLASE-RELATED"/>
    <property type="match status" value="1"/>
</dbReference>
<dbReference type="InterPro" id="IPR016291">
    <property type="entry name" value="Isochorismatase"/>
</dbReference>
<dbReference type="SUPFAM" id="SSF52499">
    <property type="entry name" value="Isochorismatase-like hydrolases"/>
    <property type="match status" value="1"/>
</dbReference>
<evidence type="ECO:0000313" key="5">
    <source>
        <dbReference type="Proteomes" id="UP000198577"/>
    </source>
</evidence>
<dbReference type="EMBL" id="FOXR01000004">
    <property type="protein sequence ID" value="SFP81030.1"/>
    <property type="molecule type" value="Genomic_DNA"/>
</dbReference>
<dbReference type="GO" id="GO:0008908">
    <property type="term" value="F:isochorismatase activity"/>
    <property type="evidence" value="ECO:0007669"/>
    <property type="project" value="InterPro"/>
</dbReference>
<dbReference type="Pfam" id="PF00857">
    <property type="entry name" value="Isochorismatase"/>
    <property type="match status" value="1"/>
</dbReference>
<evidence type="ECO:0000256" key="1">
    <source>
        <dbReference type="ARBA" id="ARBA00006336"/>
    </source>
</evidence>
<evidence type="ECO:0000313" key="4">
    <source>
        <dbReference type="EMBL" id="SFP81030.1"/>
    </source>
</evidence>
<evidence type="ECO:0000256" key="2">
    <source>
        <dbReference type="ARBA" id="ARBA00022801"/>
    </source>
</evidence>
<gene>
    <name evidence="4" type="ORF">SAMN05444406_10474</name>
</gene>
<dbReference type="AlphaFoldDB" id="A0A1I5TDD1"/>
<feature type="domain" description="Isochorismatase-like" evidence="3">
    <location>
        <begin position="6"/>
        <end position="169"/>
    </location>
</feature>
<dbReference type="InterPro" id="IPR050272">
    <property type="entry name" value="Isochorismatase-like_hydrls"/>
</dbReference>
<dbReference type="RefSeq" id="WP_025747176.1">
    <property type="nucleotide sequence ID" value="NZ_FOXR01000004.1"/>
</dbReference>